<feature type="transmembrane region" description="Helical" evidence="1">
    <location>
        <begin position="46"/>
        <end position="64"/>
    </location>
</feature>
<feature type="transmembrane region" description="Helical" evidence="1">
    <location>
        <begin position="7"/>
        <end position="26"/>
    </location>
</feature>
<keyword evidence="1" id="KW-0472">Membrane</keyword>
<evidence type="ECO:0000313" key="2">
    <source>
        <dbReference type="EMBL" id="MBM7588493.1"/>
    </source>
</evidence>
<accession>A0A938XVJ5</accession>
<dbReference type="Proteomes" id="UP000717624">
    <property type="component" value="Unassembled WGS sequence"/>
</dbReference>
<dbReference type="EMBL" id="JAFBEB010000001">
    <property type="protein sequence ID" value="MBM7588493.1"/>
    <property type="molecule type" value="Genomic_DNA"/>
</dbReference>
<proteinExistence type="predicted"/>
<keyword evidence="1" id="KW-1133">Transmembrane helix</keyword>
<comment type="caution">
    <text evidence="2">The sequence shown here is derived from an EMBL/GenBank/DDBJ whole genome shotgun (WGS) entry which is preliminary data.</text>
</comment>
<evidence type="ECO:0000256" key="1">
    <source>
        <dbReference type="SAM" id="Phobius"/>
    </source>
</evidence>
<organism evidence="2 3">
    <name type="scientific">Brevibacillus fulvus</name>
    <dbReference type="NCBI Taxonomy" id="1125967"/>
    <lineage>
        <taxon>Bacteria</taxon>
        <taxon>Bacillati</taxon>
        <taxon>Bacillota</taxon>
        <taxon>Bacilli</taxon>
        <taxon>Bacillales</taxon>
        <taxon>Paenibacillaceae</taxon>
        <taxon>Brevibacillus</taxon>
    </lineage>
</organism>
<sequence>MVTFWYLLLFVLLLSVNIFFDVLLFHESVGSILRLIFWEEAKTGRSFVFVALLVGLLSTIRTDYKRIREKQNKQQQSHS</sequence>
<keyword evidence="3" id="KW-1185">Reference proteome</keyword>
<protein>
    <submittedName>
        <fullName evidence="2">Uncharacterized protein</fullName>
    </submittedName>
</protein>
<gene>
    <name evidence="2" type="ORF">JOD01_000079</name>
</gene>
<reference evidence="2" key="1">
    <citation type="submission" date="2021-01" db="EMBL/GenBank/DDBJ databases">
        <title>Genomic Encyclopedia of Type Strains, Phase IV (KMG-IV): sequencing the most valuable type-strain genomes for metagenomic binning, comparative biology and taxonomic classification.</title>
        <authorList>
            <person name="Goeker M."/>
        </authorList>
    </citation>
    <scope>NUCLEOTIDE SEQUENCE</scope>
    <source>
        <strain evidence="2">DSM 25523</strain>
    </source>
</reference>
<name>A0A938XVJ5_9BACL</name>
<keyword evidence="1" id="KW-0812">Transmembrane</keyword>
<evidence type="ECO:0000313" key="3">
    <source>
        <dbReference type="Proteomes" id="UP000717624"/>
    </source>
</evidence>
<dbReference type="AlphaFoldDB" id="A0A938XVJ5"/>